<feature type="transmembrane region" description="Helical" evidence="1">
    <location>
        <begin position="110"/>
        <end position="131"/>
    </location>
</feature>
<feature type="transmembrane region" description="Helical" evidence="1">
    <location>
        <begin position="227"/>
        <end position="248"/>
    </location>
</feature>
<proteinExistence type="predicted"/>
<dbReference type="EMBL" id="JACSPN010000001">
    <property type="protein sequence ID" value="MBE7698695.1"/>
    <property type="molecule type" value="Genomic_DNA"/>
</dbReference>
<accession>A0A9D5YX09</accession>
<evidence type="ECO:0000313" key="3">
    <source>
        <dbReference type="Proteomes" id="UP000822993"/>
    </source>
</evidence>
<dbReference type="RefSeq" id="WP_193718056.1">
    <property type="nucleotide sequence ID" value="NZ_JACSPN010000001.1"/>
</dbReference>
<reference evidence="2 3" key="1">
    <citation type="submission" date="2020-08" db="EMBL/GenBank/DDBJ databases">
        <title>A Genomic Blueprint of the Chicken Gut Microbiome.</title>
        <authorList>
            <person name="Gilroy R."/>
            <person name="Ravi A."/>
            <person name="Getino M."/>
            <person name="Pursley I."/>
            <person name="Horton D.L."/>
            <person name="Alikhan N.-F."/>
            <person name="Baker D."/>
            <person name="Gharbi K."/>
            <person name="Hall N."/>
            <person name="Watson M."/>
            <person name="Adriaenssens E.M."/>
            <person name="Foster-Nyarko E."/>
            <person name="Jarju S."/>
            <person name="Secka A."/>
            <person name="Antonio M."/>
            <person name="Oren A."/>
            <person name="Chaudhuri R."/>
            <person name="La Ragione R.M."/>
            <person name="Hildebrand F."/>
            <person name="Pallen M.J."/>
        </authorList>
    </citation>
    <scope>NUCLEOTIDE SEQUENCE [LARGE SCALE GENOMIC DNA]</scope>
    <source>
        <strain evidence="2 3">Sa1BUA8</strain>
    </source>
</reference>
<evidence type="ECO:0000256" key="1">
    <source>
        <dbReference type="SAM" id="Phobius"/>
    </source>
</evidence>
<dbReference type="AlphaFoldDB" id="A0A9D5YX09"/>
<keyword evidence="1" id="KW-0812">Transmembrane</keyword>
<feature type="transmembrane region" description="Helical" evidence="1">
    <location>
        <begin position="169"/>
        <end position="186"/>
    </location>
</feature>
<feature type="transmembrane region" description="Helical" evidence="1">
    <location>
        <begin position="198"/>
        <end position="215"/>
    </location>
</feature>
<keyword evidence="1" id="KW-1133">Transmembrane helix</keyword>
<comment type="caution">
    <text evidence="2">The sequence shown here is derived from an EMBL/GenBank/DDBJ whole genome shotgun (WGS) entry which is preliminary data.</text>
</comment>
<keyword evidence="3" id="KW-1185">Reference proteome</keyword>
<sequence>MVVEAGMGVGTSLSVPEQAVVWEAWGEGESLRRIADRAGLHEQQVRRYLLRHGGVRPSLPRRSLRHLSPGEREEISRGIAAGLSARTSAEAAMIDIPGLPTPAAGPVFDAALLVHIAAGITSVVAGMLAMLTRKGGPWHVRSGRVFLGAITVLFTTMLVMTVIRWPATIHLAALGTIALTAAVLGWRNRRRGQSDRIHITLMALAYVAMLTAFYVDNGPHLPLWEHLPAWSFWILPLAVGTPLTLRAIRRHRPQASSSIQ</sequence>
<feature type="transmembrane region" description="Helical" evidence="1">
    <location>
        <begin position="143"/>
        <end position="163"/>
    </location>
</feature>
<keyword evidence="1" id="KW-0472">Membrane</keyword>
<dbReference type="Proteomes" id="UP000822993">
    <property type="component" value="Unassembled WGS sequence"/>
</dbReference>
<gene>
    <name evidence="2" type="ORF">H9623_00035</name>
</gene>
<name>A0A9D5YX09_9CELL</name>
<organism evidence="2 3">
    <name type="scientific">Oerskovia douganii</name>
    <dbReference type="NCBI Taxonomy" id="2762210"/>
    <lineage>
        <taxon>Bacteria</taxon>
        <taxon>Bacillati</taxon>
        <taxon>Actinomycetota</taxon>
        <taxon>Actinomycetes</taxon>
        <taxon>Micrococcales</taxon>
        <taxon>Cellulomonadaceae</taxon>
        <taxon>Oerskovia</taxon>
    </lineage>
</organism>
<evidence type="ECO:0000313" key="2">
    <source>
        <dbReference type="EMBL" id="MBE7698695.1"/>
    </source>
</evidence>
<protein>
    <submittedName>
        <fullName evidence="2">Helix-turn-helix domain-containing protein</fullName>
    </submittedName>
</protein>